<keyword evidence="11 12" id="KW-0804">Transcription</keyword>
<evidence type="ECO:0000256" key="8">
    <source>
        <dbReference type="ARBA" id="ARBA00022833"/>
    </source>
</evidence>
<comment type="domain">
    <text evidence="12">Contains an N-terminal zinc-binding domain, a central core domain that contains the primase activity, and a C-terminal DnaB-binding domain.</text>
</comment>
<dbReference type="NCBIfam" id="TIGR01391">
    <property type="entry name" value="dnaG"/>
    <property type="match status" value="1"/>
</dbReference>
<dbReference type="InterPro" id="IPR034151">
    <property type="entry name" value="TOPRIM_DnaG_bac"/>
</dbReference>
<evidence type="ECO:0000256" key="7">
    <source>
        <dbReference type="ARBA" id="ARBA00022771"/>
    </source>
</evidence>
<dbReference type="InterPro" id="IPR002694">
    <property type="entry name" value="Znf_CHC2"/>
</dbReference>
<keyword evidence="10 12" id="KW-0238">DNA-binding</keyword>
<dbReference type="GO" id="GO:0000428">
    <property type="term" value="C:DNA-directed RNA polymerase complex"/>
    <property type="evidence" value="ECO:0007669"/>
    <property type="project" value="UniProtKB-KW"/>
</dbReference>
<dbReference type="GO" id="GO:0005737">
    <property type="term" value="C:cytoplasm"/>
    <property type="evidence" value="ECO:0007669"/>
    <property type="project" value="TreeGrafter"/>
</dbReference>
<dbReference type="GO" id="GO:0003899">
    <property type="term" value="F:DNA-directed RNA polymerase activity"/>
    <property type="evidence" value="ECO:0007669"/>
    <property type="project" value="UniProtKB-UniRule"/>
</dbReference>
<dbReference type="InterPro" id="IPR006171">
    <property type="entry name" value="TOPRIM_dom"/>
</dbReference>
<dbReference type="OrthoDB" id="9803773at2"/>
<dbReference type="SUPFAM" id="SSF57783">
    <property type="entry name" value="Zinc beta-ribbon"/>
    <property type="match status" value="1"/>
</dbReference>
<gene>
    <name evidence="12 16" type="primary">dnaG</name>
    <name evidence="16" type="ORF">NCTC13149_00594</name>
</gene>
<name>A0A379C378_9FIRM</name>
<dbReference type="InterPro" id="IPR037068">
    <property type="entry name" value="DNA_primase_core_N_sf"/>
</dbReference>
<evidence type="ECO:0000256" key="9">
    <source>
        <dbReference type="ARBA" id="ARBA00022842"/>
    </source>
</evidence>
<dbReference type="EC" id="2.7.7.101" evidence="12"/>
<dbReference type="Gene3D" id="1.10.860.10">
    <property type="entry name" value="DNAb Helicase, Chain A"/>
    <property type="match status" value="1"/>
</dbReference>
<comment type="cofactor">
    <cofactor evidence="12 13 14">
        <name>Zn(2+)</name>
        <dbReference type="ChEBI" id="CHEBI:29105"/>
    </cofactor>
    <text evidence="12 13 14">Binds 1 zinc ion per monomer.</text>
</comment>
<comment type="function">
    <text evidence="12 13">RNA polymerase that catalyzes the synthesis of short RNA molecules used as primers for DNA polymerase during DNA replication.</text>
</comment>
<keyword evidence="5 12" id="KW-0235">DNA replication</keyword>
<keyword evidence="2 12" id="KW-0639">Primosome</keyword>
<evidence type="ECO:0000259" key="15">
    <source>
        <dbReference type="PROSITE" id="PS50880"/>
    </source>
</evidence>
<dbReference type="InterPro" id="IPR036977">
    <property type="entry name" value="DNA_primase_Znf_CHC2"/>
</dbReference>
<dbReference type="CDD" id="cd03364">
    <property type="entry name" value="TOPRIM_DnaG_primases"/>
    <property type="match status" value="1"/>
</dbReference>
<dbReference type="InterPro" id="IPR050219">
    <property type="entry name" value="DnaG_primase"/>
</dbReference>
<keyword evidence="3 12" id="KW-0808">Transferase</keyword>
<evidence type="ECO:0000256" key="3">
    <source>
        <dbReference type="ARBA" id="ARBA00022679"/>
    </source>
</evidence>
<dbReference type="InterPro" id="IPR013264">
    <property type="entry name" value="DNAG_N"/>
</dbReference>
<evidence type="ECO:0000256" key="14">
    <source>
        <dbReference type="PIRSR" id="PIRSR002811-1"/>
    </source>
</evidence>
<keyword evidence="9" id="KW-0460">Magnesium</keyword>
<dbReference type="GO" id="GO:1990077">
    <property type="term" value="C:primosome complex"/>
    <property type="evidence" value="ECO:0007669"/>
    <property type="project" value="UniProtKB-KW"/>
</dbReference>
<dbReference type="InterPro" id="IPR016136">
    <property type="entry name" value="DNA_helicase_N/primase_C"/>
</dbReference>
<comment type="similarity">
    <text evidence="12 13">Belongs to the DnaG primase family.</text>
</comment>
<dbReference type="Pfam" id="PF01807">
    <property type="entry name" value="Zn_ribbon_DnaG"/>
    <property type="match status" value="1"/>
</dbReference>
<keyword evidence="4 12" id="KW-0548">Nucleotidyltransferase</keyword>
<evidence type="ECO:0000313" key="17">
    <source>
        <dbReference type="Proteomes" id="UP000255517"/>
    </source>
</evidence>
<dbReference type="GO" id="GO:0003677">
    <property type="term" value="F:DNA binding"/>
    <property type="evidence" value="ECO:0007669"/>
    <property type="project" value="UniProtKB-KW"/>
</dbReference>
<evidence type="ECO:0000256" key="6">
    <source>
        <dbReference type="ARBA" id="ARBA00022723"/>
    </source>
</evidence>
<accession>A0A379C378</accession>
<dbReference type="FunFam" id="3.90.980.10:FF:000001">
    <property type="entry name" value="DNA primase"/>
    <property type="match status" value="1"/>
</dbReference>
<dbReference type="Gene3D" id="3.90.980.10">
    <property type="entry name" value="DNA primase, catalytic core, N-terminal domain"/>
    <property type="match status" value="1"/>
</dbReference>
<evidence type="ECO:0000256" key="4">
    <source>
        <dbReference type="ARBA" id="ARBA00022695"/>
    </source>
</evidence>
<sequence length="600" mass="68327">MSFIIDDNLLEEIRDKVDIYELISQYVNLKRSGANYIGLCPFHNEKTPSFSLSPSKGIFKCFGCGEGGDVISFVMKREGLGFREAIKFLADKYNIELRQAHYSKKDKELKDKAQRFYEINRQAALFFYNNLKNSKLGMNYLRKREISPAVINKYGLGFANDSWDNLKNHLLSLGYKEEELVEINLLSSSKGKTYDRFRNRIMFPIIDTKGRVIAFGGRVLGDEKPKYLNSSENLIFHKGSNLFNLNLISKEASRDKIILVEGYMDVISLYNSGINYSVASLGTSLTQAQAGLIKRYAKDIYICYDGDSAGINATVRAIDIMLSEGISPKIISLAEGLDPDEYIKKYGKISFEGQVANGKSFLDFKIDNLKGKFNLSSSDGLSKFTMEAGKILSSIKNPIERDVYMKNFCKTYGISTISLNSYISLINKNRPKKKFDKPKKIIKPKGKLQSGNIKAQKGLIAYCLAGHDFYDYIKSKVELTLFSSVEIRIIFEELENYYDKKIEKDDFFKDLINKGLVSSETYKEIISLIVDEPEGNKIISDYLLTLKRSWLLQEKENLLNQLDSIAKSNSKDKEIFEKVINDLRTINLELNDINEGVKDE</sequence>
<evidence type="ECO:0000256" key="1">
    <source>
        <dbReference type="ARBA" id="ARBA00022478"/>
    </source>
</evidence>
<dbReference type="RefSeq" id="WP_019034397.1">
    <property type="nucleotide sequence ID" value="NZ_JBBNGY010000004.1"/>
</dbReference>
<dbReference type="Gene3D" id="3.90.580.10">
    <property type="entry name" value="Zinc finger, CHC2-type domain"/>
    <property type="match status" value="1"/>
</dbReference>
<dbReference type="STRING" id="1122949.GCA_000378725_00450"/>
<evidence type="ECO:0000256" key="2">
    <source>
        <dbReference type="ARBA" id="ARBA00022515"/>
    </source>
</evidence>
<dbReference type="SMART" id="SM00493">
    <property type="entry name" value="TOPRIM"/>
    <property type="match status" value="1"/>
</dbReference>
<dbReference type="Gene3D" id="3.40.1360.10">
    <property type="match status" value="1"/>
</dbReference>
<dbReference type="EMBL" id="UGSZ01000001">
    <property type="protein sequence ID" value="SUB56792.1"/>
    <property type="molecule type" value="Genomic_DNA"/>
</dbReference>
<keyword evidence="7 12" id="KW-0863">Zinc-finger</keyword>
<reference evidence="16 17" key="1">
    <citation type="submission" date="2018-06" db="EMBL/GenBank/DDBJ databases">
        <authorList>
            <consortium name="Pathogen Informatics"/>
            <person name="Doyle S."/>
        </authorList>
    </citation>
    <scope>NUCLEOTIDE SEQUENCE [LARGE SCALE GENOMIC DNA]</scope>
    <source>
        <strain evidence="16 17">NCTC13149</strain>
    </source>
</reference>
<dbReference type="PROSITE" id="PS50880">
    <property type="entry name" value="TOPRIM"/>
    <property type="match status" value="1"/>
</dbReference>
<dbReference type="PANTHER" id="PTHR30313:SF2">
    <property type="entry name" value="DNA PRIMASE"/>
    <property type="match status" value="1"/>
</dbReference>
<dbReference type="AlphaFoldDB" id="A0A379C378"/>
<dbReference type="InterPro" id="IPR019475">
    <property type="entry name" value="DNA_primase_DnaB-bd"/>
</dbReference>
<evidence type="ECO:0000313" key="16">
    <source>
        <dbReference type="EMBL" id="SUB56792.1"/>
    </source>
</evidence>
<keyword evidence="6 12" id="KW-0479">Metal-binding</keyword>
<dbReference type="GO" id="GO:0008270">
    <property type="term" value="F:zinc ion binding"/>
    <property type="evidence" value="ECO:0007669"/>
    <property type="project" value="UniProtKB-UniRule"/>
</dbReference>
<dbReference type="PANTHER" id="PTHR30313">
    <property type="entry name" value="DNA PRIMASE"/>
    <property type="match status" value="1"/>
</dbReference>
<dbReference type="SMART" id="SM00400">
    <property type="entry name" value="ZnF_CHCC"/>
    <property type="match status" value="1"/>
</dbReference>
<keyword evidence="1 12" id="KW-0240">DNA-directed RNA polymerase</keyword>
<protein>
    <recommendedName>
        <fullName evidence="12 13">DNA primase</fullName>
        <ecNumber evidence="12">2.7.7.101</ecNumber>
    </recommendedName>
</protein>
<comment type="subunit">
    <text evidence="12">Monomer. Interacts with DnaB.</text>
</comment>
<evidence type="ECO:0000256" key="13">
    <source>
        <dbReference type="PIRNR" id="PIRNR002811"/>
    </source>
</evidence>
<dbReference type="Proteomes" id="UP000255517">
    <property type="component" value="Unassembled WGS sequence"/>
</dbReference>
<evidence type="ECO:0000256" key="5">
    <source>
        <dbReference type="ARBA" id="ARBA00022705"/>
    </source>
</evidence>
<dbReference type="FunFam" id="3.90.580.10:FF:000001">
    <property type="entry name" value="DNA primase"/>
    <property type="match status" value="1"/>
</dbReference>
<organism evidence="16 17">
    <name type="scientific">Peptoniphilus lacrimalis</name>
    <dbReference type="NCBI Taxonomy" id="33031"/>
    <lineage>
        <taxon>Bacteria</taxon>
        <taxon>Bacillati</taxon>
        <taxon>Bacillota</taxon>
        <taxon>Tissierellia</taxon>
        <taxon>Tissierellales</taxon>
        <taxon>Peptoniphilaceae</taxon>
        <taxon>Peptoniphilus</taxon>
    </lineage>
</organism>
<dbReference type="HAMAP" id="MF_00974">
    <property type="entry name" value="DNA_primase_DnaG"/>
    <property type="match status" value="1"/>
</dbReference>
<dbReference type="SUPFAM" id="SSF56731">
    <property type="entry name" value="DNA primase core"/>
    <property type="match status" value="1"/>
</dbReference>
<dbReference type="Pfam" id="PF13155">
    <property type="entry name" value="Toprim_2"/>
    <property type="match status" value="1"/>
</dbReference>
<dbReference type="GO" id="GO:0006269">
    <property type="term" value="P:DNA replication, synthesis of primer"/>
    <property type="evidence" value="ECO:0007669"/>
    <property type="project" value="UniProtKB-UniRule"/>
</dbReference>
<dbReference type="PIRSF" id="PIRSF002811">
    <property type="entry name" value="DnaG"/>
    <property type="match status" value="1"/>
</dbReference>
<dbReference type="Pfam" id="PF08275">
    <property type="entry name" value="DNAG_N"/>
    <property type="match status" value="1"/>
</dbReference>
<keyword evidence="8 12" id="KW-0862">Zinc</keyword>
<comment type="catalytic activity">
    <reaction evidence="12">
        <text>ssDNA + n NTP = ssDNA/pppN(pN)n-1 hybrid + (n-1) diphosphate.</text>
        <dbReference type="EC" id="2.7.7.101"/>
    </reaction>
</comment>
<evidence type="ECO:0000256" key="10">
    <source>
        <dbReference type="ARBA" id="ARBA00023125"/>
    </source>
</evidence>
<feature type="zinc finger region" description="CHC2-type" evidence="12 14">
    <location>
        <begin position="40"/>
        <end position="64"/>
    </location>
</feature>
<proteinExistence type="inferred from homology"/>
<feature type="domain" description="Toprim" evidence="15">
    <location>
        <begin position="255"/>
        <end position="336"/>
    </location>
</feature>
<evidence type="ECO:0000256" key="12">
    <source>
        <dbReference type="HAMAP-Rule" id="MF_00974"/>
    </source>
</evidence>
<dbReference type="Pfam" id="PF10410">
    <property type="entry name" value="DnaB_bind"/>
    <property type="match status" value="1"/>
</dbReference>
<dbReference type="InterPro" id="IPR030846">
    <property type="entry name" value="DnaG_bac"/>
</dbReference>
<dbReference type="InterPro" id="IPR006295">
    <property type="entry name" value="DNA_primase_DnaG"/>
</dbReference>
<evidence type="ECO:0000256" key="11">
    <source>
        <dbReference type="ARBA" id="ARBA00023163"/>
    </source>
</evidence>